<dbReference type="InterPro" id="IPR002088">
    <property type="entry name" value="Prenyl_trans_a"/>
</dbReference>
<dbReference type="GO" id="GO:0004662">
    <property type="term" value="F:CAAX-protein geranylgeranyltransferase activity"/>
    <property type="evidence" value="ECO:0007669"/>
    <property type="project" value="UniProtKB-EC"/>
</dbReference>
<evidence type="ECO:0000256" key="12">
    <source>
        <dbReference type="ARBA" id="ARBA00043086"/>
    </source>
</evidence>
<evidence type="ECO:0000256" key="11">
    <source>
        <dbReference type="ARBA" id="ARBA00042436"/>
    </source>
</evidence>
<dbReference type="PROSITE" id="PS51147">
    <property type="entry name" value="PFTA"/>
    <property type="match status" value="4"/>
</dbReference>
<dbReference type="PANTHER" id="PTHR11129">
    <property type="entry name" value="PROTEIN FARNESYLTRANSFERASE ALPHA SUBUNIT/RAB GERANYLGERANYL TRANSFERASE ALPHA SUBUNIT"/>
    <property type="match status" value="1"/>
</dbReference>
<comment type="cofactor">
    <cofactor evidence="1">
        <name>Mg(2+)</name>
        <dbReference type="ChEBI" id="CHEBI:18420"/>
    </cofactor>
</comment>
<keyword evidence="8" id="KW-0460">Magnesium</keyword>
<evidence type="ECO:0000256" key="13">
    <source>
        <dbReference type="ARBA" id="ARBA00043219"/>
    </source>
</evidence>
<dbReference type="EC" id="2.5.1.58" evidence="4"/>
<evidence type="ECO:0000256" key="1">
    <source>
        <dbReference type="ARBA" id="ARBA00001946"/>
    </source>
</evidence>
<sequence>MASSMFSQDPRWADLNPIPQIEPENSLVPIMYSLEYQDAMGYFRALSALEEYSDRALEVTLRVIRMNPAHYTVWQYRFSTLMKLQRSLEDELRLMTELAEDNMKSYQVWHHRLLLLTHLPSPISPSTIHRELDFIATSLEPDAKNYHTWAYRQYVLTHFGPILTEEDWTNELAWCESLLVVQSGRESEESEVIMENHGSDEEEDDEWIEENKRGAGDVRNNSAWTHRWFLVFGREGAKGKDGLAREIDYTTDQIRKVPNNTSSWAYLRGVHSKFGLSFTSESGLAQSVIEACALKGYPCPLATEWLVDVAVENEEWEEAGQLLDRLSLEDPVRSRYWAYRKSRLGSHPISTDSSIPTPSLTTT</sequence>
<dbReference type="GO" id="GO:0004660">
    <property type="term" value="F:protein farnesyltransferase activity"/>
    <property type="evidence" value="ECO:0007669"/>
    <property type="project" value="UniProtKB-EC"/>
</dbReference>
<evidence type="ECO:0000256" key="3">
    <source>
        <dbReference type="ARBA" id="ARBA00012700"/>
    </source>
</evidence>
<keyword evidence="7" id="KW-0677">Repeat</keyword>
<keyword evidence="5" id="KW-0637">Prenyltransferase</keyword>
<evidence type="ECO:0000256" key="6">
    <source>
        <dbReference type="ARBA" id="ARBA00022679"/>
    </source>
</evidence>
<evidence type="ECO:0000256" key="10">
    <source>
        <dbReference type="ARBA" id="ARBA00041392"/>
    </source>
</evidence>
<evidence type="ECO:0000256" key="2">
    <source>
        <dbReference type="ARBA" id="ARBA00006734"/>
    </source>
</evidence>
<accession>A0A0F7SJU8</accession>
<dbReference type="GO" id="GO:0005953">
    <property type="term" value="C:CAAX-protein geranylgeranyltransferase complex"/>
    <property type="evidence" value="ECO:0007669"/>
    <property type="project" value="TreeGrafter"/>
</dbReference>
<dbReference type="EMBL" id="LN483124">
    <property type="protein sequence ID" value="CED82347.1"/>
    <property type="molecule type" value="Genomic_DNA"/>
</dbReference>
<evidence type="ECO:0000256" key="4">
    <source>
        <dbReference type="ARBA" id="ARBA00012702"/>
    </source>
</evidence>
<evidence type="ECO:0000256" key="8">
    <source>
        <dbReference type="ARBA" id="ARBA00022842"/>
    </source>
</evidence>
<dbReference type="EC" id="2.5.1.59" evidence="3"/>
<evidence type="ECO:0000256" key="7">
    <source>
        <dbReference type="ARBA" id="ARBA00022737"/>
    </source>
</evidence>
<dbReference type="SUPFAM" id="SSF48439">
    <property type="entry name" value="Protein prenylyltransferase"/>
    <property type="match status" value="1"/>
</dbReference>
<evidence type="ECO:0000313" key="14">
    <source>
        <dbReference type="EMBL" id="CED82347.1"/>
    </source>
</evidence>
<protein>
    <recommendedName>
        <fullName evidence="9">Protein farnesyltransferase/geranylgeranyltransferase type-1 subunit alpha</fullName>
        <ecNumber evidence="4">2.5.1.58</ecNumber>
        <ecNumber evidence="3">2.5.1.59</ecNumber>
    </recommendedName>
    <alternativeName>
        <fullName evidence="12">CAAX farnesyltransferase subunit alpha</fullName>
    </alternativeName>
    <alternativeName>
        <fullName evidence="11">FTase-alpha</fullName>
    </alternativeName>
    <alternativeName>
        <fullName evidence="10">Ras proteins prenyltransferase subunit alpha</fullName>
    </alternativeName>
    <alternativeName>
        <fullName evidence="13">Type I protein geranyl-geranyltransferase subunit alpha</fullName>
    </alternativeName>
</protein>
<name>A0A0F7SJU8_PHARH</name>
<comment type="similarity">
    <text evidence="2">Belongs to the protein prenyltransferase subunit alpha family.</text>
</comment>
<dbReference type="Pfam" id="PF01239">
    <property type="entry name" value="PPTA"/>
    <property type="match status" value="4"/>
</dbReference>
<organism evidence="14">
    <name type="scientific">Phaffia rhodozyma</name>
    <name type="common">Yeast</name>
    <name type="synonym">Xanthophyllomyces dendrorhous</name>
    <dbReference type="NCBI Taxonomy" id="264483"/>
    <lineage>
        <taxon>Eukaryota</taxon>
        <taxon>Fungi</taxon>
        <taxon>Dikarya</taxon>
        <taxon>Basidiomycota</taxon>
        <taxon>Agaricomycotina</taxon>
        <taxon>Tremellomycetes</taxon>
        <taxon>Cystofilobasidiales</taxon>
        <taxon>Mrakiaceae</taxon>
        <taxon>Phaffia</taxon>
    </lineage>
</organism>
<dbReference type="AlphaFoldDB" id="A0A0F7SJU8"/>
<reference evidence="14" key="1">
    <citation type="submission" date="2014-08" db="EMBL/GenBank/DDBJ databases">
        <authorList>
            <person name="Sharma Rahul"/>
            <person name="Thines Marco"/>
        </authorList>
    </citation>
    <scope>NUCLEOTIDE SEQUENCE</scope>
</reference>
<proteinExistence type="inferred from homology"/>
<evidence type="ECO:0000256" key="9">
    <source>
        <dbReference type="ARBA" id="ARBA00040965"/>
    </source>
</evidence>
<keyword evidence="6 14" id="KW-0808">Transferase</keyword>
<dbReference type="PANTHER" id="PTHR11129:SF1">
    <property type="entry name" value="PROTEIN FARNESYLTRANSFERASE_GERANYLGERANYLTRANSFERASE TYPE-1 SUBUNIT ALPHA"/>
    <property type="match status" value="1"/>
</dbReference>
<dbReference type="GO" id="GO:0005965">
    <property type="term" value="C:protein farnesyltransferase complex"/>
    <property type="evidence" value="ECO:0007669"/>
    <property type="project" value="TreeGrafter"/>
</dbReference>
<dbReference type="Gene3D" id="1.25.40.120">
    <property type="entry name" value="Protein prenylyltransferase"/>
    <property type="match status" value="2"/>
</dbReference>
<evidence type="ECO:0000256" key="5">
    <source>
        <dbReference type="ARBA" id="ARBA00022602"/>
    </source>
</evidence>